<comment type="caution">
    <text evidence="5">The sequence shown here is derived from an EMBL/GenBank/DDBJ whole genome shotgun (WGS) entry which is preliminary data.</text>
</comment>
<dbReference type="PANTHER" id="PTHR12599:SF0">
    <property type="entry name" value="PTERIN-4-ALPHA-CARBINOLAMINE DEHYDRATASE"/>
    <property type="match status" value="1"/>
</dbReference>
<gene>
    <name evidence="5" type="ORF">EV675_1875</name>
</gene>
<dbReference type="InterPro" id="IPR001533">
    <property type="entry name" value="Pterin_deHydtase"/>
</dbReference>
<accession>A0A4Q7NL48</accession>
<dbReference type="OrthoDB" id="9794987at2"/>
<dbReference type="CDD" id="cd00914">
    <property type="entry name" value="PCD_DCoH_subfamily_b"/>
    <property type="match status" value="1"/>
</dbReference>
<dbReference type="NCBIfam" id="NF002020">
    <property type="entry name" value="PRK00823.1-5"/>
    <property type="match status" value="1"/>
</dbReference>
<comment type="catalytic activity">
    <reaction evidence="1 4">
        <text>(4aS,6R)-4a-hydroxy-L-erythro-5,6,7,8-tetrahydrobiopterin = (6R)-L-erythro-6,7-dihydrobiopterin + H2O</text>
        <dbReference type="Rhea" id="RHEA:11920"/>
        <dbReference type="ChEBI" id="CHEBI:15377"/>
        <dbReference type="ChEBI" id="CHEBI:15642"/>
        <dbReference type="ChEBI" id="CHEBI:43120"/>
        <dbReference type="EC" id="4.2.1.96"/>
    </reaction>
</comment>
<proteinExistence type="inferred from homology"/>
<dbReference type="NCBIfam" id="NF002018">
    <property type="entry name" value="PRK00823.1-3"/>
    <property type="match status" value="1"/>
</dbReference>
<keyword evidence="3 4" id="KW-0456">Lyase</keyword>
<evidence type="ECO:0000256" key="4">
    <source>
        <dbReference type="HAMAP-Rule" id="MF_00434"/>
    </source>
</evidence>
<reference evidence="5 6" key="1">
    <citation type="submission" date="2019-02" db="EMBL/GenBank/DDBJ databases">
        <title>Genomic Encyclopedia of Type Strains, Phase IV (KMG-IV): sequencing the most valuable type-strain genomes for metagenomic binning, comparative biology and taxonomic classification.</title>
        <authorList>
            <person name="Goeker M."/>
        </authorList>
    </citation>
    <scope>NUCLEOTIDE SEQUENCE [LARGE SCALE GENOMIC DNA]</scope>
    <source>
        <strain evidence="5 6">K24</strain>
    </source>
</reference>
<dbReference type="GO" id="GO:0006729">
    <property type="term" value="P:tetrahydrobiopterin biosynthetic process"/>
    <property type="evidence" value="ECO:0007669"/>
    <property type="project" value="InterPro"/>
</dbReference>
<evidence type="ECO:0000256" key="3">
    <source>
        <dbReference type="ARBA" id="ARBA00023239"/>
    </source>
</evidence>
<evidence type="ECO:0000313" key="6">
    <source>
        <dbReference type="Proteomes" id="UP000292445"/>
    </source>
</evidence>
<evidence type="ECO:0000313" key="5">
    <source>
        <dbReference type="EMBL" id="RZS85845.1"/>
    </source>
</evidence>
<dbReference type="InterPro" id="IPR036428">
    <property type="entry name" value="PCD_sf"/>
</dbReference>
<keyword evidence="6" id="KW-1185">Reference proteome</keyword>
<dbReference type="SUPFAM" id="SSF55248">
    <property type="entry name" value="PCD-like"/>
    <property type="match status" value="1"/>
</dbReference>
<dbReference type="GO" id="GO:0008124">
    <property type="term" value="F:4-alpha-hydroxytetrahydrobiopterin dehydratase activity"/>
    <property type="evidence" value="ECO:0007669"/>
    <property type="project" value="UniProtKB-UniRule"/>
</dbReference>
<dbReference type="PANTHER" id="PTHR12599">
    <property type="entry name" value="PTERIN-4-ALPHA-CARBINOLAMINE DEHYDRATASE"/>
    <property type="match status" value="1"/>
</dbReference>
<protein>
    <recommendedName>
        <fullName evidence="4">Putative pterin-4-alpha-carbinolamine dehydratase</fullName>
        <shortName evidence="4">PHS</shortName>
        <ecNumber evidence="4">4.2.1.96</ecNumber>
    </recommendedName>
    <alternativeName>
        <fullName evidence="4">4-alpha-hydroxy-tetrahydropterin dehydratase</fullName>
    </alternativeName>
    <alternativeName>
        <fullName evidence="4">Pterin carbinolamine dehydratase</fullName>
        <shortName evidence="4">PCD</shortName>
    </alternativeName>
</protein>
<dbReference type="EMBL" id="SGXC01000001">
    <property type="protein sequence ID" value="RZS85845.1"/>
    <property type="molecule type" value="Genomic_DNA"/>
</dbReference>
<comment type="similarity">
    <text evidence="2 4">Belongs to the pterin-4-alpha-carbinolamine dehydratase family.</text>
</comment>
<dbReference type="Gene3D" id="3.30.1360.20">
    <property type="entry name" value="Transcriptional coactivator/pterin dehydratase"/>
    <property type="match status" value="1"/>
</dbReference>
<dbReference type="Pfam" id="PF01329">
    <property type="entry name" value="Pterin_4a"/>
    <property type="match status" value="1"/>
</dbReference>
<evidence type="ECO:0000256" key="1">
    <source>
        <dbReference type="ARBA" id="ARBA00001554"/>
    </source>
</evidence>
<sequence length="99" mass="11555">MQKLNAQDIEQAMAELPDWQLDAQRGAIRRRFQFEDFSQAFAFMTRIALYAEKNDHHPEWSNVYNRVDVTLTTHDANGLTQRDIDLARHADEAARAHSR</sequence>
<dbReference type="Proteomes" id="UP000292445">
    <property type="component" value="Unassembled WGS sequence"/>
</dbReference>
<dbReference type="HAMAP" id="MF_00434">
    <property type="entry name" value="Pterin_4_alpha"/>
    <property type="match status" value="1"/>
</dbReference>
<name>A0A4Q7NL48_9BURK</name>
<organism evidence="5 6">
    <name type="scientific">Pigmentiphaga kullae</name>
    <dbReference type="NCBI Taxonomy" id="151784"/>
    <lineage>
        <taxon>Bacteria</taxon>
        <taxon>Pseudomonadati</taxon>
        <taxon>Pseudomonadota</taxon>
        <taxon>Betaproteobacteria</taxon>
        <taxon>Burkholderiales</taxon>
        <taxon>Alcaligenaceae</taxon>
        <taxon>Pigmentiphaga</taxon>
    </lineage>
</organism>
<dbReference type="NCBIfam" id="NF002017">
    <property type="entry name" value="PRK00823.1-2"/>
    <property type="match status" value="1"/>
</dbReference>
<dbReference type="EC" id="4.2.1.96" evidence="4"/>
<dbReference type="AlphaFoldDB" id="A0A4Q7NL48"/>
<evidence type="ECO:0000256" key="2">
    <source>
        <dbReference type="ARBA" id="ARBA00006472"/>
    </source>
</evidence>